<dbReference type="OrthoDB" id="3088417at2759"/>
<name>A0A9P7UTR3_9AGAR</name>
<feature type="compositionally biased region" description="Polar residues" evidence="1">
    <location>
        <begin position="181"/>
        <end position="197"/>
    </location>
</feature>
<dbReference type="Proteomes" id="UP001049176">
    <property type="component" value="Chromosome 6"/>
</dbReference>
<evidence type="ECO:0000313" key="3">
    <source>
        <dbReference type="EMBL" id="KAG7091504.1"/>
    </source>
</evidence>
<gene>
    <name evidence="3" type="ORF">E1B28_010533</name>
</gene>
<keyword evidence="4" id="KW-1185">Reference proteome</keyword>
<proteinExistence type="predicted"/>
<dbReference type="RefSeq" id="XP_043007974.1">
    <property type="nucleotide sequence ID" value="XM_043155505.1"/>
</dbReference>
<organism evidence="3 4">
    <name type="scientific">Marasmius oreades</name>
    <name type="common">fairy-ring Marasmius</name>
    <dbReference type="NCBI Taxonomy" id="181124"/>
    <lineage>
        <taxon>Eukaryota</taxon>
        <taxon>Fungi</taxon>
        <taxon>Dikarya</taxon>
        <taxon>Basidiomycota</taxon>
        <taxon>Agaricomycotina</taxon>
        <taxon>Agaricomycetes</taxon>
        <taxon>Agaricomycetidae</taxon>
        <taxon>Agaricales</taxon>
        <taxon>Marasmiineae</taxon>
        <taxon>Marasmiaceae</taxon>
        <taxon>Marasmius</taxon>
    </lineage>
</organism>
<keyword evidence="2" id="KW-0812">Transmembrane</keyword>
<protein>
    <submittedName>
        <fullName evidence="3">Uncharacterized protein</fullName>
    </submittedName>
</protein>
<evidence type="ECO:0000256" key="1">
    <source>
        <dbReference type="SAM" id="MobiDB-lite"/>
    </source>
</evidence>
<keyword evidence="2" id="KW-1133">Transmembrane helix</keyword>
<dbReference type="EMBL" id="CM032186">
    <property type="protein sequence ID" value="KAG7091504.1"/>
    <property type="molecule type" value="Genomic_DNA"/>
</dbReference>
<accession>A0A9P7UTR3</accession>
<evidence type="ECO:0000256" key="2">
    <source>
        <dbReference type="SAM" id="Phobius"/>
    </source>
</evidence>
<sequence length="213" mass="24252">MAPRELEVIVGEDGIGRWVGIASYDNNHTTAFVVTLVLAGLLFGVYRYLRAFIYPCLTPFELERASTTVEDVYRTARNVLAGSAEADVPDWNYKFASDYLSLKIEASQIREKSLQLSLWKTYLGFHPRLMLDIASCYSKYEELKCRILTAREKDLQSHLGAEQYRRQKLTTRLSSSSSSSRGQTPTFTSAYESPFRSQSEDYAPRPYNATPEE</sequence>
<feature type="transmembrane region" description="Helical" evidence="2">
    <location>
        <begin position="30"/>
        <end position="49"/>
    </location>
</feature>
<dbReference type="GeneID" id="66079609"/>
<dbReference type="KEGG" id="more:E1B28_010533"/>
<comment type="caution">
    <text evidence="3">The sequence shown here is derived from an EMBL/GenBank/DDBJ whole genome shotgun (WGS) entry which is preliminary data.</text>
</comment>
<reference evidence="3" key="1">
    <citation type="journal article" date="2021" name="Genome Biol. Evol.">
        <title>The assembled and annotated genome of the fairy-ring fungus Marasmius oreades.</title>
        <authorList>
            <person name="Hiltunen M."/>
            <person name="Ament-Velasquez S.L."/>
            <person name="Johannesson H."/>
        </authorList>
    </citation>
    <scope>NUCLEOTIDE SEQUENCE</scope>
    <source>
        <strain evidence="3">03SP1</strain>
    </source>
</reference>
<dbReference type="AlphaFoldDB" id="A0A9P7UTR3"/>
<keyword evidence="2" id="KW-0472">Membrane</keyword>
<feature type="region of interest" description="Disordered" evidence="1">
    <location>
        <begin position="166"/>
        <end position="213"/>
    </location>
</feature>
<evidence type="ECO:0000313" key="4">
    <source>
        <dbReference type="Proteomes" id="UP001049176"/>
    </source>
</evidence>